<dbReference type="OrthoDB" id="5840532at2759"/>
<reference evidence="1" key="1">
    <citation type="journal article" date="2020" name="Stud. Mycol.">
        <title>101 Dothideomycetes genomes: a test case for predicting lifestyles and emergence of pathogens.</title>
        <authorList>
            <person name="Haridas S."/>
            <person name="Albert R."/>
            <person name="Binder M."/>
            <person name="Bloem J."/>
            <person name="Labutti K."/>
            <person name="Salamov A."/>
            <person name="Andreopoulos B."/>
            <person name="Baker S."/>
            <person name="Barry K."/>
            <person name="Bills G."/>
            <person name="Bluhm B."/>
            <person name="Cannon C."/>
            <person name="Castanera R."/>
            <person name="Culley D."/>
            <person name="Daum C."/>
            <person name="Ezra D."/>
            <person name="Gonzalez J."/>
            <person name="Henrissat B."/>
            <person name="Kuo A."/>
            <person name="Liang C."/>
            <person name="Lipzen A."/>
            <person name="Lutzoni F."/>
            <person name="Magnuson J."/>
            <person name="Mondo S."/>
            <person name="Nolan M."/>
            <person name="Ohm R."/>
            <person name="Pangilinan J."/>
            <person name="Park H.-J."/>
            <person name="Ramirez L."/>
            <person name="Alfaro M."/>
            <person name="Sun H."/>
            <person name="Tritt A."/>
            <person name="Yoshinaga Y."/>
            <person name="Zwiers L.-H."/>
            <person name="Turgeon B."/>
            <person name="Goodwin S."/>
            <person name="Spatafora J."/>
            <person name="Crous P."/>
            <person name="Grigoriev I."/>
        </authorList>
    </citation>
    <scope>NUCLEOTIDE SEQUENCE</scope>
    <source>
        <strain evidence="1">CBS 207.26</strain>
    </source>
</reference>
<dbReference type="InterPro" id="IPR011051">
    <property type="entry name" value="RmlC_Cupin_sf"/>
</dbReference>
<keyword evidence="2" id="KW-1185">Reference proteome</keyword>
<evidence type="ECO:0008006" key="3">
    <source>
        <dbReference type="Google" id="ProtNLM"/>
    </source>
</evidence>
<dbReference type="AlphaFoldDB" id="A0A6A6EMN7"/>
<dbReference type="InterPro" id="IPR014710">
    <property type="entry name" value="RmlC-like_jellyroll"/>
</dbReference>
<evidence type="ECO:0000313" key="2">
    <source>
        <dbReference type="Proteomes" id="UP000800200"/>
    </source>
</evidence>
<dbReference type="Gene3D" id="2.60.120.10">
    <property type="entry name" value="Jelly Rolls"/>
    <property type="match status" value="1"/>
</dbReference>
<dbReference type="InterPro" id="IPR047142">
    <property type="entry name" value="OryJ/VirC-like"/>
</dbReference>
<sequence length="164" mass="18383">MAHIGVLPILKRFIATHDESGKAVFSNAISEENVVKPLPDKTAGFALRYATKDTHGIVISNGTVPIFANIAPNHLSPMHRTVSLDYGIVLEGDVELVLDSWETRRMKRGDVAIQRGMMHAWRNDSSTEWAKLVFVLQHCKPVEVAGQTWVRIIGLCRVYPNRLR</sequence>
<dbReference type="Proteomes" id="UP000800200">
    <property type="component" value="Unassembled WGS sequence"/>
</dbReference>
<dbReference type="CDD" id="cd02231">
    <property type="entry name" value="cupin_BLL6423-like"/>
    <property type="match status" value="1"/>
</dbReference>
<accession>A0A6A6EMN7</accession>
<protein>
    <recommendedName>
        <fullName evidence="3">Cupin 2 conserved barrel domain-containing protein</fullName>
    </recommendedName>
</protein>
<name>A0A6A6EMN7_9PEZI</name>
<dbReference type="PANTHER" id="PTHR36156">
    <property type="entry name" value="SLR2101 PROTEIN"/>
    <property type="match status" value="1"/>
</dbReference>
<proteinExistence type="predicted"/>
<gene>
    <name evidence="1" type="ORF">K469DRAFT_732073</name>
</gene>
<dbReference type="PANTHER" id="PTHR36156:SF3">
    <property type="entry name" value="CUPIN 2 CONSERVED BARREL DOMAIN-CONTAINING PROTEIN"/>
    <property type="match status" value="1"/>
</dbReference>
<dbReference type="SUPFAM" id="SSF51182">
    <property type="entry name" value="RmlC-like cupins"/>
    <property type="match status" value="1"/>
</dbReference>
<evidence type="ECO:0000313" key="1">
    <source>
        <dbReference type="EMBL" id="KAF2192028.1"/>
    </source>
</evidence>
<organism evidence="1 2">
    <name type="scientific">Zopfia rhizophila CBS 207.26</name>
    <dbReference type="NCBI Taxonomy" id="1314779"/>
    <lineage>
        <taxon>Eukaryota</taxon>
        <taxon>Fungi</taxon>
        <taxon>Dikarya</taxon>
        <taxon>Ascomycota</taxon>
        <taxon>Pezizomycotina</taxon>
        <taxon>Dothideomycetes</taxon>
        <taxon>Dothideomycetes incertae sedis</taxon>
        <taxon>Zopfiaceae</taxon>
        <taxon>Zopfia</taxon>
    </lineage>
</organism>
<dbReference type="EMBL" id="ML994616">
    <property type="protein sequence ID" value="KAF2192028.1"/>
    <property type="molecule type" value="Genomic_DNA"/>
</dbReference>